<name>A0A3N0XJU0_ANAGA</name>
<reference evidence="1 2" key="1">
    <citation type="submission" date="2018-10" db="EMBL/GenBank/DDBJ databases">
        <title>Genome assembly for a Yunnan-Guizhou Plateau 3E fish, Anabarilius grahami (Regan), and its evolutionary and genetic applications.</title>
        <authorList>
            <person name="Jiang W."/>
        </authorList>
    </citation>
    <scope>NUCLEOTIDE SEQUENCE [LARGE SCALE GENOMIC DNA]</scope>
    <source>
        <strain evidence="1">AG-KIZ</strain>
        <tissue evidence="1">Muscle</tissue>
    </source>
</reference>
<accession>A0A3N0XJU0</accession>
<gene>
    <name evidence="1" type="ORF">DPX16_20362</name>
</gene>
<proteinExistence type="predicted"/>
<protein>
    <submittedName>
        <fullName evidence="1">Uncharacterized protein</fullName>
    </submittedName>
</protein>
<dbReference type="Proteomes" id="UP000281406">
    <property type="component" value="Unassembled WGS sequence"/>
</dbReference>
<sequence length="142" mass="16403">MLYVKAAIVTEIEHCGKEAEAMSATINTAQPLVSTQQLHKERMRETIEKEKGNLAFHSELQLRDRRRLQHRREGCYALEMRVTLPTVMVCAYADSDSEFTAMLSWVFQMCMENLAVWRSKEIPMIALHISITLSEQSLRKSE</sequence>
<evidence type="ECO:0000313" key="2">
    <source>
        <dbReference type="Proteomes" id="UP000281406"/>
    </source>
</evidence>
<keyword evidence="2" id="KW-1185">Reference proteome</keyword>
<dbReference type="EMBL" id="RJVU01072567">
    <property type="protein sequence ID" value="ROI33848.1"/>
    <property type="molecule type" value="Genomic_DNA"/>
</dbReference>
<organism evidence="1 2">
    <name type="scientific">Anabarilius grahami</name>
    <name type="common">Kanglang fish</name>
    <name type="synonym">Barilius grahami</name>
    <dbReference type="NCBI Taxonomy" id="495550"/>
    <lineage>
        <taxon>Eukaryota</taxon>
        <taxon>Metazoa</taxon>
        <taxon>Chordata</taxon>
        <taxon>Craniata</taxon>
        <taxon>Vertebrata</taxon>
        <taxon>Euteleostomi</taxon>
        <taxon>Actinopterygii</taxon>
        <taxon>Neopterygii</taxon>
        <taxon>Teleostei</taxon>
        <taxon>Ostariophysi</taxon>
        <taxon>Cypriniformes</taxon>
        <taxon>Xenocyprididae</taxon>
        <taxon>Xenocypridinae</taxon>
        <taxon>Xenocypridinae incertae sedis</taxon>
        <taxon>Anabarilius</taxon>
    </lineage>
</organism>
<dbReference type="AlphaFoldDB" id="A0A3N0XJU0"/>
<evidence type="ECO:0000313" key="1">
    <source>
        <dbReference type="EMBL" id="ROI33848.1"/>
    </source>
</evidence>
<comment type="caution">
    <text evidence="1">The sequence shown here is derived from an EMBL/GenBank/DDBJ whole genome shotgun (WGS) entry which is preliminary data.</text>
</comment>